<feature type="compositionally biased region" description="Basic and acidic residues" evidence="9">
    <location>
        <begin position="112"/>
        <end position="124"/>
    </location>
</feature>
<evidence type="ECO:0000256" key="5">
    <source>
        <dbReference type="ARBA" id="ARBA00023274"/>
    </source>
</evidence>
<accession>A0AAU9DKN0</accession>
<dbReference type="KEGG" id="xak:KIMC2_19640"/>
<keyword evidence="11" id="KW-1185">Reference proteome</keyword>
<keyword evidence="3 8" id="KW-0694">RNA-binding</keyword>
<sequence length="141" mass="15922">MSLSKYEITYIIRPDLEESAKSELIERFDAILKDNGGEIIDSKDWKKRRLAYEISGYLEGVYHIINVNASSEAVDEFERLARINDGILRSMVIRMDDKTDFPSHLAEAAAKAKAEARAKREAESRAAANTENHSESAQSEE</sequence>
<evidence type="ECO:0000256" key="7">
    <source>
        <dbReference type="ARBA" id="ARBA00035294"/>
    </source>
</evidence>
<dbReference type="GO" id="GO:0003735">
    <property type="term" value="F:structural constituent of ribosome"/>
    <property type="evidence" value="ECO:0007669"/>
    <property type="project" value="InterPro"/>
</dbReference>
<reference evidence="10 11" key="1">
    <citation type="journal article" date="2023" name="Microbiol. Spectr.">
        <title>Symbiosis of Carpenter Bees with Uncharacterized Lactic Acid Bacteria Showing NAD Auxotrophy.</title>
        <authorList>
            <person name="Kawasaki S."/>
            <person name="Ozawa K."/>
            <person name="Mori T."/>
            <person name="Yamamoto A."/>
            <person name="Ito M."/>
            <person name="Ohkuma M."/>
            <person name="Sakamoto M."/>
            <person name="Matsutani M."/>
        </authorList>
    </citation>
    <scope>NUCLEOTIDE SEQUENCE [LARGE SCALE GENOMIC DNA]</scope>
    <source>
        <strain evidence="10 11">KimC2</strain>
    </source>
</reference>
<comment type="similarity">
    <text evidence="1 8">Belongs to the bacterial ribosomal protein bS6 family.</text>
</comment>
<keyword evidence="5 8" id="KW-0687">Ribonucleoprotein</keyword>
<dbReference type="FunFam" id="3.30.70.60:FF:000002">
    <property type="entry name" value="30S ribosomal protein S6"/>
    <property type="match status" value="1"/>
</dbReference>
<dbReference type="GO" id="GO:0005840">
    <property type="term" value="C:ribosome"/>
    <property type="evidence" value="ECO:0007669"/>
    <property type="project" value="UniProtKB-KW"/>
</dbReference>
<evidence type="ECO:0000256" key="2">
    <source>
        <dbReference type="ARBA" id="ARBA00022730"/>
    </source>
</evidence>
<dbReference type="AlphaFoldDB" id="A0AAU9DKN0"/>
<dbReference type="GO" id="GO:0005737">
    <property type="term" value="C:cytoplasm"/>
    <property type="evidence" value="ECO:0007669"/>
    <property type="project" value="UniProtKB-ARBA"/>
</dbReference>
<feature type="compositionally biased region" description="Polar residues" evidence="9">
    <location>
        <begin position="129"/>
        <end position="141"/>
    </location>
</feature>
<evidence type="ECO:0000256" key="4">
    <source>
        <dbReference type="ARBA" id="ARBA00022980"/>
    </source>
</evidence>
<organism evidence="10 11">
    <name type="scientific">Xylocopilactobacillus apis</name>
    <dbReference type="NCBI Taxonomy" id="2932183"/>
    <lineage>
        <taxon>Bacteria</taxon>
        <taxon>Bacillati</taxon>
        <taxon>Bacillota</taxon>
        <taxon>Bacilli</taxon>
        <taxon>Lactobacillales</taxon>
        <taxon>Lactobacillaceae</taxon>
        <taxon>Xylocopilactobacillus</taxon>
    </lineage>
</organism>
<dbReference type="GO" id="GO:0006412">
    <property type="term" value="P:translation"/>
    <property type="evidence" value="ECO:0007669"/>
    <property type="project" value="UniProtKB-UniRule"/>
</dbReference>
<evidence type="ECO:0000256" key="8">
    <source>
        <dbReference type="HAMAP-Rule" id="MF_00360"/>
    </source>
</evidence>
<evidence type="ECO:0000256" key="6">
    <source>
        <dbReference type="ARBA" id="ARBA00035104"/>
    </source>
</evidence>
<dbReference type="PANTHER" id="PTHR21011">
    <property type="entry name" value="MITOCHONDRIAL 28S RIBOSOMAL PROTEIN S6"/>
    <property type="match status" value="1"/>
</dbReference>
<dbReference type="SUPFAM" id="SSF54995">
    <property type="entry name" value="Ribosomal protein S6"/>
    <property type="match status" value="1"/>
</dbReference>
<dbReference type="InterPro" id="IPR020814">
    <property type="entry name" value="Ribosomal_S6_plastid/chlpt"/>
</dbReference>
<gene>
    <name evidence="8" type="primary">rpsF</name>
    <name evidence="10" type="ORF">KIMC2_19640</name>
</gene>
<name>A0AAU9DKN0_9LACO</name>
<evidence type="ECO:0000313" key="10">
    <source>
        <dbReference type="EMBL" id="BDR57402.1"/>
    </source>
</evidence>
<dbReference type="InterPro" id="IPR014717">
    <property type="entry name" value="Transl_elong_EF1B/ribsomal_bS6"/>
</dbReference>
<evidence type="ECO:0000256" key="9">
    <source>
        <dbReference type="SAM" id="MobiDB-lite"/>
    </source>
</evidence>
<dbReference type="HAMAP" id="MF_00360">
    <property type="entry name" value="Ribosomal_bS6"/>
    <property type="match status" value="1"/>
</dbReference>
<dbReference type="InterPro" id="IPR000529">
    <property type="entry name" value="Ribosomal_bS6"/>
</dbReference>
<protein>
    <recommendedName>
        <fullName evidence="7 8">Small ribosomal subunit protein bS6</fullName>
    </recommendedName>
</protein>
<dbReference type="InterPro" id="IPR035980">
    <property type="entry name" value="Ribosomal_bS6_sf"/>
</dbReference>
<dbReference type="Gene3D" id="3.30.70.60">
    <property type="match status" value="1"/>
</dbReference>
<dbReference type="EMBL" id="AP026801">
    <property type="protein sequence ID" value="BDR57402.1"/>
    <property type="molecule type" value="Genomic_DNA"/>
</dbReference>
<dbReference type="GO" id="GO:1990904">
    <property type="term" value="C:ribonucleoprotein complex"/>
    <property type="evidence" value="ECO:0007669"/>
    <property type="project" value="UniProtKB-KW"/>
</dbReference>
<keyword evidence="2 8" id="KW-0699">rRNA-binding</keyword>
<dbReference type="NCBIfam" id="TIGR00166">
    <property type="entry name" value="S6"/>
    <property type="match status" value="1"/>
</dbReference>
<dbReference type="Pfam" id="PF01250">
    <property type="entry name" value="Ribosomal_S6"/>
    <property type="match status" value="1"/>
</dbReference>
<proteinExistence type="inferred from homology"/>
<evidence type="ECO:0000256" key="3">
    <source>
        <dbReference type="ARBA" id="ARBA00022884"/>
    </source>
</evidence>
<dbReference type="CDD" id="cd00473">
    <property type="entry name" value="bS6"/>
    <property type="match status" value="1"/>
</dbReference>
<evidence type="ECO:0000313" key="11">
    <source>
        <dbReference type="Proteomes" id="UP001321804"/>
    </source>
</evidence>
<feature type="region of interest" description="Disordered" evidence="9">
    <location>
        <begin position="112"/>
        <end position="141"/>
    </location>
</feature>
<dbReference type="PANTHER" id="PTHR21011:SF1">
    <property type="entry name" value="SMALL RIBOSOMAL SUBUNIT PROTEIN BS6M"/>
    <property type="match status" value="1"/>
</dbReference>
<comment type="function">
    <text evidence="6 8">Binds together with bS18 to 16S ribosomal RNA.</text>
</comment>
<evidence type="ECO:0000256" key="1">
    <source>
        <dbReference type="ARBA" id="ARBA00009512"/>
    </source>
</evidence>
<dbReference type="Proteomes" id="UP001321804">
    <property type="component" value="Chromosome"/>
</dbReference>
<keyword evidence="4 8" id="KW-0689">Ribosomal protein</keyword>
<dbReference type="GO" id="GO:0070181">
    <property type="term" value="F:small ribosomal subunit rRNA binding"/>
    <property type="evidence" value="ECO:0007669"/>
    <property type="project" value="TreeGrafter"/>
</dbReference>